<evidence type="ECO:0000313" key="3">
    <source>
        <dbReference type="Proteomes" id="UP001229355"/>
    </source>
</evidence>
<keyword evidence="3" id="KW-1185">Reference proteome</keyword>
<feature type="signal peptide" evidence="1">
    <location>
        <begin position="1"/>
        <end position="19"/>
    </location>
</feature>
<name>A0ABY8D9R2_9HYPH</name>
<sequence length="178" mass="19709">MKSLILAFLAVALPLPAAAEGEHAHMSPYAGEQQREIKSLSAEDIAELKAGGGWGLAKPAELNGVPGPSHVLKMKRELALTADQERSVERIFEEMRNQAVVEGKNLLAGEAALDTAFRDGSIDPDHLRMLLRRIEASRASLRFVHLAAHLQMARILNEDQVKRYNELRGYTVNGHRQR</sequence>
<gene>
    <name evidence="2" type="ORF">PZN02_002993</name>
</gene>
<feature type="chain" id="PRO_5046605260" description="Periplasmic heavy metal sensor" evidence="1">
    <location>
        <begin position="20"/>
        <end position="178"/>
    </location>
</feature>
<dbReference type="Gene3D" id="1.20.120.1490">
    <property type="match status" value="1"/>
</dbReference>
<dbReference type="EMBL" id="CP120373">
    <property type="protein sequence ID" value="WEX86678.1"/>
    <property type="molecule type" value="Genomic_DNA"/>
</dbReference>
<evidence type="ECO:0000313" key="2">
    <source>
        <dbReference type="EMBL" id="WEX86678.1"/>
    </source>
</evidence>
<evidence type="ECO:0008006" key="4">
    <source>
        <dbReference type="Google" id="ProtNLM"/>
    </source>
</evidence>
<dbReference type="Proteomes" id="UP001229355">
    <property type="component" value="Chromosome 1"/>
</dbReference>
<dbReference type="RefSeq" id="WP_280658745.1">
    <property type="nucleotide sequence ID" value="NZ_CP120373.1"/>
</dbReference>
<evidence type="ECO:0000256" key="1">
    <source>
        <dbReference type="SAM" id="SignalP"/>
    </source>
</evidence>
<organism evidence="2 3">
    <name type="scientific">Sinorhizobium garamanticum</name>
    <dbReference type="NCBI Taxonomy" id="680247"/>
    <lineage>
        <taxon>Bacteria</taxon>
        <taxon>Pseudomonadati</taxon>
        <taxon>Pseudomonadota</taxon>
        <taxon>Alphaproteobacteria</taxon>
        <taxon>Hyphomicrobiales</taxon>
        <taxon>Rhizobiaceae</taxon>
        <taxon>Sinorhizobium/Ensifer group</taxon>
        <taxon>Sinorhizobium</taxon>
    </lineage>
</organism>
<protein>
    <recommendedName>
        <fullName evidence="4">Periplasmic heavy metal sensor</fullName>
    </recommendedName>
</protein>
<accession>A0ABY8D9R2</accession>
<proteinExistence type="predicted"/>
<keyword evidence="1" id="KW-0732">Signal</keyword>
<reference evidence="2 3" key="1">
    <citation type="submission" date="2023-03" db="EMBL/GenBank/DDBJ databases">
        <authorList>
            <person name="Kaur S."/>
            <person name="Espinosa-Saiz D."/>
            <person name="Velazquez E."/>
            <person name="Menendez E."/>
            <person name="diCenzo G.C."/>
        </authorList>
    </citation>
    <scope>NUCLEOTIDE SEQUENCE [LARGE SCALE GENOMIC DNA]</scope>
    <source>
        <strain evidence="2 3">LMG 24692</strain>
    </source>
</reference>